<dbReference type="Proteomes" id="UP000555552">
    <property type="component" value="Unassembled WGS sequence"/>
</dbReference>
<dbReference type="InterPro" id="IPR006059">
    <property type="entry name" value="SBP"/>
</dbReference>
<evidence type="ECO:0000256" key="1">
    <source>
        <dbReference type="ARBA" id="ARBA00008520"/>
    </source>
</evidence>
<dbReference type="GO" id="GO:0042956">
    <property type="term" value="P:maltodextrin transmembrane transport"/>
    <property type="evidence" value="ECO:0007669"/>
    <property type="project" value="TreeGrafter"/>
</dbReference>
<evidence type="ECO:0000256" key="2">
    <source>
        <dbReference type="ARBA" id="ARBA00022448"/>
    </source>
</evidence>
<comment type="similarity">
    <text evidence="1">Belongs to the bacterial solute-binding protein 1 family.</text>
</comment>
<comment type="caution">
    <text evidence="5">The sequence shown here is derived from an EMBL/GenBank/DDBJ whole genome shotgun (WGS) entry which is preliminary data.</text>
</comment>
<accession>A0A849BLK2</accession>
<dbReference type="GO" id="GO:1901982">
    <property type="term" value="F:maltose binding"/>
    <property type="evidence" value="ECO:0007669"/>
    <property type="project" value="TreeGrafter"/>
</dbReference>
<keyword evidence="6" id="KW-1185">Reference proteome</keyword>
<keyword evidence="3" id="KW-0732">Signal</keyword>
<dbReference type="EMBL" id="JABEMA010000001">
    <property type="protein sequence ID" value="NNH21524.1"/>
    <property type="molecule type" value="Genomic_DNA"/>
</dbReference>
<organism evidence="5 6">
    <name type="scientific">Pseudokineococcus marinus</name>
    <dbReference type="NCBI Taxonomy" id="351215"/>
    <lineage>
        <taxon>Bacteria</taxon>
        <taxon>Bacillati</taxon>
        <taxon>Actinomycetota</taxon>
        <taxon>Actinomycetes</taxon>
        <taxon>Kineosporiales</taxon>
        <taxon>Kineosporiaceae</taxon>
        <taxon>Pseudokineococcus</taxon>
    </lineage>
</organism>
<keyword evidence="2" id="KW-0813">Transport</keyword>
<dbReference type="AlphaFoldDB" id="A0A849BLK2"/>
<feature type="compositionally biased region" description="Basic residues" evidence="4">
    <location>
        <begin position="8"/>
        <end position="19"/>
    </location>
</feature>
<dbReference type="PANTHER" id="PTHR30061">
    <property type="entry name" value="MALTOSE-BINDING PERIPLASMIC PROTEIN"/>
    <property type="match status" value="1"/>
</dbReference>
<dbReference type="SUPFAM" id="SSF53850">
    <property type="entry name" value="Periplasmic binding protein-like II"/>
    <property type="match status" value="1"/>
</dbReference>
<feature type="compositionally biased region" description="Low complexity" evidence="4">
    <location>
        <begin position="22"/>
        <end position="42"/>
    </location>
</feature>
<feature type="region of interest" description="Disordered" evidence="4">
    <location>
        <begin position="1"/>
        <end position="42"/>
    </location>
</feature>
<dbReference type="GO" id="GO:0055052">
    <property type="term" value="C:ATP-binding cassette (ABC) transporter complex, substrate-binding subunit-containing"/>
    <property type="evidence" value="ECO:0007669"/>
    <property type="project" value="TreeGrafter"/>
</dbReference>
<evidence type="ECO:0000256" key="4">
    <source>
        <dbReference type="SAM" id="MobiDB-lite"/>
    </source>
</evidence>
<dbReference type="Gene3D" id="3.40.190.10">
    <property type="entry name" value="Periplasmic binding protein-like II"/>
    <property type="match status" value="2"/>
</dbReference>
<proteinExistence type="inferred from homology"/>
<evidence type="ECO:0000256" key="3">
    <source>
        <dbReference type="ARBA" id="ARBA00022729"/>
    </source>
</evidence>
<sequence length="447" mass="46493">MRITRPAARARRTPARRGAHVPTRTATTAASSTSGPAATGRSRRTVAAAAAALLGAVGLAACGGGDDAGSGDPADVTSITVQDTFVTDPGATFYGEQLDACGEEVGVDIERQSIPGGDIISRVLQQASSQTLPDVLSIDNPDVQQLADAGALAPLDQYGVSAEGYSQGVVDANTYEGELYGLQPTTNTLALFYDPAALEEAGVEPPTTWDELRSAAETLTEGDRYGIAFSAPPSYEGTWQFLPFMWSNGGDESDIATPETAEALQLWVDLVESGSASPSVVTWGQEDVNDQFIAGNAAMMVNGPWQFPVLAQNPDVDYEVTTLPAPEAGGTVSAPLGGATWTLPATGDEARQQVAADVIACMGTDENIVEDALTNSTVPSKPELGEQVVAEDPRIQAFVDQVPDLRSRTGELGAEWTDAATSIYEAVQTALTGGATPEQALEQAQGR</sequence>
<evidence type="ECO:0000313" key="6">
    <source>
        <dbReference type="Proteomes" id="UP000555552"/>
    </source>
</evidence>
<dbReference type="PANTHER" id="PTHR30061:SF50">
    <property type="entry name" value="MALTOSE_MALTODEXTRIN-BINDING PERIPLASMIC PROTEIN"/>
    <property type="match status" value="1"/>
</dbReference>
<gene>
    <name evidence="5" type="ORF">HLB09_00180</name>
</gene>
<protein>
    <submittedName>
        <fullName evidence="5">Extracellular solute-binding protein</fullName>
    </submittedName>
</protein>
<reference evidence="5 6" key="1">
    <citation type="submission" date="2020-05" db="EMBL/GenBank/DDBJ databases">
        <title>MicrobeNet Type strains.</title>
        <authorList>
            <person name="Nicholson A.C."/>
        </authorList>
    </citation>
    <scope>NUCLEOTIDE SEQUENCE [LARGE SCALE GENOMIC DNA]</scope>
    <source>
        <strain evidence="5 6">JCM 14547</strain>
    </source>
</reference>
<dbReference type="GO" id="GO:0015768">
    <property type="term" value="P:maltose transport"/>
    <property type="evidence" value="ECO:0007669"/>
    <property type="project" value="TreeGrafter"/>
</dbReference>
<dbReference type="Pfam" id="PF13416">
    <property type="entry name" value="SBP_bac_8"/>
    <property type="match status" value="1"/>
</dbReference>
<name>A0A849BLK2_9ACTN</name>
<evidence type="ECO:0000313" key="5">
    <source>
        <dbReference type="EMBL" id="NNH21524.1"/>
    </source>
</evidence>